<organism evidence="1 2">
    <name type="scientific">Pleuronectes platessa</name>
    <name type="common">European plaice</name>
    <dbReference type="NCBI Taxonomy" id="8262"/>
    <lineage>
        <taxon>Eukaryota</taxon>
        <taxon>Metazoa</taxon>
        <taxon>Chordata</taxon>
        <taxon>Craniata</taxon>
        <taxon>Vertebrata</taxon>
        <taxon>Euteleostomi</taxon>
        <taxon>Actinopterygii</taxon>
        <taxon>Neopterygii</taxon>
        <taxon>Teleostei</taxon>
        <taxon>Neoteleostei</taxon>
        <taxon>Acanthomorphata</taxon>
        <taxon>Carangaria</taxon>
        <taxon>Pleuronectiformes</taxon>
        <taxon>Pleuronectoidei</taxon>
        <taxon>Pleuronectidae</taxon>
        <taxon>Pleuronectes</taxon>
    </lineage>
</organism>
<name>A0A9N7YDQ9_PLEPL</name>
<evidence type="ECO:0000313" key="2">
    <source>
        <dbReference type="Proteomes" id="UP001153269"/>
    </source>
</evidence>
<protein>
    <submittedName>
        <fullName evidence="1">Uncharacterized protein</fullName>
    </submittedName>
</protein>
<gene>
    <name evidence="1" type="ORF">PLEPLA_LOCUS8434</name>
</gene>
<dbReference type="EMBL" id="CADEAL010000464">
    <property type="protein sequence ID" value="CAB1420559.1"/>
    <property type="molecule type" value="Genomic_DNA"/>
</dbReference>
<reference evidence="1" key="1">
    <citation type="submission" date="2020-03" db="EMBL/GenBank/DDBJ databases">
        <authorList>
            <person name="Weist P."/>
        </authorList>
    </citation>
    <scope>NUCLEOTIDE SEQUENCE</scope>
</reference>
<accession>A0A9N7YDQ9</accession>
<dbReference type="Proteomes" id="UP001153269">
    <property type="component" value="Unassembled WGS sequence"/>
</dbReference>
<comment type="caution">
    <text evidence="1">The sequence shown here is derived from an EMBL/GenBank/DDBJ whole genome shotgun (WGS) entry which is preliminary data.</text>
</comment>
<proteinExistence type="predicted"/>
<sequence length="165" mass="17942">MERLTEQLKVFVKKNRTFSLWAAVPPLFHCATATGLGSSAQQQQYIESASHAVGGIELTCVARWNKVTPTLLCQHAGQNSLASSINRAQASLTASRWVEEVVNNHTMLTCGCGCKELESDSSSSSSCDRALCMRRSSAPLTRLELLICFESPMTGGRDTEQLTDS</sequence>
<evidence type="ECO:0000313" key="1">
    <source>
        <dbReference type="EMBL" id="CAB1420559.1"/>
    </source>
</evidence>
<dbReference type="AlphaFoldDB" id="A0A9N7YDQ9"/>
<keyword evidence="2" id="KW-1185">Reference proteome</keyword>